<sequence length="51" mass="5473">MKELTYDELIKNNGGNNETDPDGFAEHVGYGIGKVSDGVKSFVGNVADELK</sequence>
<organism evidence="1">
    <name type="scientific">Bacillus anthracis</name>
    <name type="common">anthrax bacterium</name>
    <dbReference type="NCBI Taxonomy" id="1392"/>
    <lineage>
        <taxon>Bacteria</taxon>
        <taxon>Bacillati</taxon>
        <taxon>Bacillota</taxon>
        <taxon>Bacilli</taxon>
        <taxon>Bacillales</taxon>
        <taxon>Bacillaceae</taxon>
        <taxon>Bacillus</taxon>
        <taxon>Bacillus cereus group</taxon>
    </lineage>
</organism>
<reference evidence="1" key="2">
    <citation type="submission" date="2019-12" db="EMBL/GenBank/DDBJ databases">
        <authorList>
            <person name="Hoang T.H.H."/>
            <person name="Okutani A."/>
        </authorList>
    </citation>
    <scope>NUCLEOTIDE SEQUENCE</scope>
    <source>
        <strain evidence="1">LamDB</strain>
    </source>
</reference>
<proteinExistence type="predicted"/>
<dbReference type="EMBL" id="BLEX01000011">
    <property type="protein sequence ID" value="GEU19391.1"/>
    <property type="molecule type" value="Genomic_DNA"/>
</dbReference>
<comment type="caution">
    <text evidence="1">The sequence shown here is derived from an EMBL/GenBank/DDBJ whole genome shotgun (WGS) entry which is preliminary data.</text>
</comment>
<accession>A0A640MZ50</accession>
<evidence type="ECO:0000313" key="1">
    <source>
        <dbReference type="EMBL" id="GEU19391.1"/>
    </source>
</evidence>
<name>A0A640MZ50_BACAN</name>
<dbReference type="AlphaFoldDB" id="A0A640MZ50"/>
<gene>
    <name evidence="1" type="ORF">LamDB_49870</name>
</gene>
<protein>
    <submittedName>
        <fullName evidence="1">Uncharacterized protein</fullName>
    </submittedName>
</protein>
<reference evidence="1" key="1">
    <citation type="submission" date="2019-12" db="EMBL/GenBank/DDBJ databases">
        <title>Epidemiological and comparative genomic analysis of Bacillus anthracis isolated from northern Vietnam.</title>
        <authorList>
            <person name="Hoang T.T.H."/>
            <person name="Dang D.A."/>
            <person name="Pham M.H."/>
            <person name="Luong M.H."/>
            <person name="Tran N.D."/>
            <person name="Nguyen T.H."/>
            <person name="Nguyen T.T."/>
            <person name="Inoue S."/>
            <person name="Morikawa S."/>
            <person name="Okutani A."/>
        </authorList>
    </citation>
    <scope>NUCLEOTIDE SEQUENCE</scope>
    <source>
        <strain evidence="1">LamDB</strain>
    </source>
</reference>